<dbReference type="Gene3D" id="3.40.50.150">
    <property type="entry name" value="Vaccinia Virus protein VP39"/>
    <property type="match status" value="1"/>
</dbReference>
<dbReference type="PANTHER" id="PTHR44068">
    <property type="entry name" value="ZGC:194242"/>
    <property type="match status" value="1"/>
</dbReference>
<evidence type="ECO:0000313" key="5">
    <source>
        <dbReference type="EMBL" id="KIW02452.1"/>
    </source>
</evidence>
<dbReference type="EMBL" id="KN847549">
    <property type="protein sequence ID" value="KIW02452.1"/>
    <property type="molecule type" value="Genomic_DNA"/>
</dbReference>
<evidence type="ECO:0000313" key="6">
    <source>
        <dbReference type="Proteomes" id="UP000053259"/>
    </source>
</evidence>
<protein>
    <recommendedName>
        <fullName evidence="4">Methyltransferase type 11 domain-containing protein</fullName>
    </recommendedName>
</protein>
<dbReference type="RefSeq" id="XP_016212321.1">
    <property type="nucleotide sequence ID" value="XM_016359873.1"/>
</dbReference>
<reference evidence="5 6" key="1">
    <citation type="submission" date="2015-01" db="EMBL/GenBank/DDBJ databases">
        <title>The Genome Sequence of Ochroconis gallopava CBS43764.</title>
        <authorList>
            <consortium name="The Broad Institute Genomics Platform"/>
            <person name="Cuomo C."/>
            <person name="de Hoog S."/>
            <person name="Gorbushina A."/>
            <person name="Stielow B."/>
            <person name="Teixiera M."/>
            <person name="Abouelleil A."/>
            <person name="Chapman S.B."/>
            <person name="Priest M."/>
            <person name="Young S.K."/>
            <person name="Wortman J."/>
            <person name="Nusbaum C."/>
            <person name="Birren B."/>
        </authorList>
    </citation>
    <scope>NUCLEOTIDE SEQUENCE [LARGE SCALE GENOMIC DNA]</scope>
    <source>
        <strain evidence="5 6">CBS 43764</strain>
    </source>
</reference>
<evidence type="ECO:0000256" key="1">
    <source>
        <dbReference type="ARBA" id="ARBA00022679"/>
    </source>
</evidence>
<dbReference type="HOGENOM" id="CLU_057148_0_0_1"/>
<sequence>MASTNNKHEYTMGHSKATISSHESRTVDSDASFVLPYIQPIHRILDVGCGPGTITTGFVPFASLGEVIGVDYSSEIINHAKEVAKSRGLGDKVKFIQADLLETLPFEDNSFDVVFASQVFQHLRPEQNAIIALKECRRVLKPGGLLAIRDGAAMHFHPYGAEIDRIYVKNMILAIGGPDFSGMYHRGWLRKAGFDVEDSTKVRLGAGTTVYADRKSCKLWADRLSARLGKGDKYRESWLKAGVPEHECDEAAELVQKWAESDDAFYGMLQAESLAWK</sequence>
<feature type="compositionally biased region" description="Basic and acidic residues" evidence="3">
    <location>
        <begin position="1"/>
        <end position="11"/>
    </location>
</feature>
<dbReference type="OrthoDB" id="10017101at2759"/>
<keyword evidence="6" id="KW-1185">Reference proteome</keyword>
<dbReference type="GO" id="GO:0016126">
    <property type="term" value="P:sterol biosynthetic process"/>
    <property type="evidence" value="ECO:0007669"/>
    <property type="project" value="TreeGrafter"/>
</dbReference>
<dbReference type="VEuPathDB" id="FungiDB:PV09_06262"/>
<dbReference type="STRING" id="253628.A0A0D1YP60"/>
<dbReference type="GeneID" id="27314235"/>
<dbReference type="AlphaFoldDB" id="A0A0D1YP60"/>
<dbReference type="Pfam" id="PF08241">
    <property type="entry name" value="Methyltransf_11"/>
    <property type="match status" value="1"/>
</dbReference>
<dbReference type="GO" id="GO:0005783">
    <property type="term" value="C:endoplasmic reticulum"/>
    <property type="evidence" value="ECO:0007669"/>
    <property type="project" value="TreeGrafter"/>
</dbReference>
<dbReference type="Proteomes" id="UP000053259">
    <property type="component" value="Unassembled WGS sequence"/>
</dbReference>
<accession>A0A0D1YP60</accession>
<dbReference type="InterPro" id="IPR050447">
    <property type="entry name" value="Erg6_SMT_methyltransf"/>
</dbReference>
<comment type="similarity">
    <text evidence="2">Belongs to the class I-like SAM-binding methyltransferase superfamily. Erg6/SMT family.</text>
</comment>
<gene>
    <name evidence="5" type="ORF">PV09_06262</name>
</gene>
<dbReference type="InterPro" id="IPR029063">
    <property type="entry name" value="SAM-dependent_MTases_sf"/>
</dbReference>
<evidence type="ECO:0000256" key="2">
    <source>
        <dbReference type="ARBA" id="ARBA00038188"/>
    </source>
</evidence>
<dbReference type="InterPro" id="IPR013216">
    <property type="entry name" value="Methyltransf_11"/>
</dbReference>
<evidence type="ECO:0000256" key="3">
    <source>
        <dbReference type="SAM" id="MobiDB-lite"/>
    </source>
</evidence>
<dbReference type="InParanoid" id="A0A0D1YP60"/>
<feature type="domain" description="Methyltransferase type 11" evidence="4">
    <location>
        <begin position="45"/>
        <end position="148"/>
    </location>
</feature>
<dbReference type="PANTHER" id="PTHR44068:SF1">
    <property type="entry name" value="HYPOTHETICAL LOC100005854"/>
    <property type="match status" value="1"/>
</dbReference>
<dbReference type="GO" id="GO:0003838">
    <property type="term" value="F:sterol 24-C-methyltransferase activity"/>
    <property type="evidence" value="ECO:0007669"/>
    <property type="project" value="TreeGrafter"/>
</dbReference>
<feature type="region of interest" description="Disordered" evidence="3">
    <location>
        <begin position="1"/>
        <end position="23"/>
    </location>
</feature>
<evidence type="ECO:0000259" key="4">
    <source>
        <dbReference type="Pfam" id="PF08241"/>
    </source>
</evidence>
<organism evidence="5 6">
    <name type="scientific">Verruconis gallopava</name>
    <dbReference type="NCBI Taxonomy" id="253628"/>
    <lineage>
        <taxon>Eukaryota</taxon>
        <taxon>Fungi</taxon>
        <taxon>Dikarya</taxon>
        <taxon>Ascomycota</taxon>
        <taxon>Pezizomycotina</taxon>
        <taxon>Dothideomycetes</taxon>
        <taxon>Pleosporomycetidae</taxon>
        <taxon>Venturiales</taxon>
        <taxon>Sympoventuriaceae</taxon>
        <taxon>Verruconis</taxon>
    </lineage>
</organism>
<keyword evidence="1" id="KW-0808">Transferase</keyword>
<name>A0A0D1YP60_9PEZI</name>
<dbReference type="CDD" id="cd02440">
    <property type="entry name" value="AdoMet_MTases"/>
    <property type="match status" value="1"/>
</dbReference>
<dbReference type="SUPFAM" id="SSF53335">
    <property type="entry name" value="S-adenosyl-L-methionine-dependent methyltransferases"/>
    <property type="match status" value="1"/>
</dbReference>
<proteinExistence type="inferred from homology"/>